<reference evidence="1 2" key="1">
    <citation type="submission" date="2020-12" db="EMBL/GenBank/DDBJ databases">
        <title>Olleya sediminilitoris sp. nov., isolated from a tidal flat.</title>
        <authorList>
            <person name="Park S."/>
            <person name="Yoon J.-H."/>
        </authorList>
    </citation>
    <scope>NUCLEOTIDE SEQUENCE [LARGE SCALE GENOMIC DNA]</scope>
    <source>
        <strain evidence="1 2">YSTF-M6</strain>
    </source>
</reference>
<organism evidence="1 2">
    <name type="scientific">Olleya sediminilitoris</name>
    <dbReference type="NCBI Taxonomy" id="2795739"/>
    <lineage>
        <taxon>Bacteria</taxon>
        <taxon>Pseudomonadati</taxon>
        <taxon>Bacteroidota</taxon>
        <taxon>Flavobacteriia</taxon>
        <taxon>Flavobacteriales</taxon>
        <taxon>Flavobacteriaceae</taxon>
    </lineage>
</organism>
<proteinExistence type="predicted"/>
<keyword evidence="2" id="KW-1185">Reference proteome</keyword>
<protein>
    <submittedName>
        <fullName evidence="1">Septum formation inhibitor Maf</fullName>
    </submittedName>
</protein>
<accession>A0ABS1WJW3</accession>
<dbReference type="EMBL" id="JAEMEF010000004">
    <property type="protein sequence ID" value="MBL7559417.1"/>
    <property type="molecule type" value="Genomic_DNA"/>
</dbReference>
<evidence type="ECO:0000313" key="2">
    <source>
        <dbReference type="Proteomes" id="UP000605013"/>
    </source>
</evidence>
<evidence type="ECO:0000313" key="1">
    <source>
        <dbReference type="EMBL" id="MBL7559417.1"/>
    </source>
</evidence>
<sequence length="302" mass="34734">MKILKYTTVIIIAHLLFSCNNQPESTTKTTAKAETKDTKSTKTPAFKPNKLFNDYWYQGQAEITSYQLDQARYGEIRDGKAVLVFVTEPFLKDQQVKADQNTSQNINVLKLNATKKFNTGIYPYSIMQSTFYPIANNQHAIKVSASMQEWCGHVYTQLNNREQFQISSHSYFQGEADQNFNLDKAILENQLWTQLRIDPKSLPVGDFKIIPSLEFTRLTHKPLKSYNAFAEIKPGQYTLTIADLDKKLVINFSPKFPYTIESWQETINGLTTKATKLKTIKSAYWNKKSNADLELRKTLKLE</sequence>
<name>A0ABS1WJW3_9FLAO</name>
<dbReference type="PROSITE" id="PS51257">
    <property type="entry name" value="PROKAR_LIPOPROTEIN"/>
    <property type="match status" value="1"/>
</dbReference>
<dbReference type="Proteomes" id="UP000605013">
    <property type="component" value="Unassembled WGS sequence"/>
</dbReference>
<comment type="caution">
    <text evidence="1">The sequence shown here is derived from an EMBL/GenBank/DDBJ whole genome shotgun (WGS) entry which is preliminary data.</text>
</comment>
<gene>
    <name evidence="1" type="ORF">JAO71_06310</name>
</gene>
<dbReference type="RefSeq" id="WP_054851422.1">
    <property type="nucleotide sequence ID" value="NZ_JAEMEF010000004.1"/>
</dbReference>